<feature type="chain" id="PRO_5019403221" description="Sensor of ECF-type sigma factor" evidence="1">
    <location>
        <begin position="19"/>
        <end position="157"/>
    </location>
</feature>
<keyword evidence="1" id="KW-0732">Signal</keyword>
<evidence type="ECO:0000313" key="2">
    <source>
        <dbReference type="EMBL" id="AZQ44761.1"/>
    </source>
</evidence>
<evidence type="ECO:0000313" key="3">
    <source>
        <dbReference type="Proteomes" id="UP000279600"/>
    </source>
</evidence>
<dbReference type="OrthoDB" id="675330at2"/>
<protein>
    <recommendedName>
        <fullName evidence="4">Sensor of ECF-type sigma factor</fullName>
    </recommendedName>
</protein>
<organism evidence="2 3">
    <name type="scientific">Nonlabens ponticola</name>
    <dbReference type="NCBI Taxonomy" id="2496866"/>
    <lineage>
        <taxon>Bacteria</taxon>
        <taxon>Pseudomonadati</taxon>
        <taxon>Bacteroidota</taxon>
        <taxon>Flavobacteriia</taxon>
        <taxon>Flavobacteriales</taxon>
        <taxon>Flavobacteriaceae</taxon>
        <taxon>Nonlabens</taxon>
    </lineage>
</organism>
<gene>
    <name evidence="2" type="ORF">EJ995_11145</name>
</gene>
<dbReference type="RefSeq" id="WP_126448476.1">
    <property type="nucleotide sequence ID" value="NZ_CP034549.1"/>
</dbReference>
<evidence type="ECO:0000256" key="1">
    <source>
        <dbReference type="SAM" id="SignalP"/>
    </source>
</evidence>
<proteinExistence type="predicted"/>
<reference evidence="2 3" key="1">
    <citation type="submission" date="2018-12" db="EMBL/GenBank/DDBJ databases">
        <title>Complete genome of Nonlabens sp. MJ115.</title>
        <authorList>
            <person name="Choi H.S."/>
            <person name="Jung J."/>
        </authorList>
    </citation>
    <scope>NUCLEOTIDE SEQUENCE [LARGE SCALE GENOMIC DNA]</scope>
    <source>
        <strain evidence="2 3">MJ115</strain>
    </source>
</reference>
<sequence>MKNSILIIVLALSTTAFSQVRNVSNIQKTEQAQEKIEALEVAYITNALNLTSDEAQKFWPLFNEVKEDREKLYRQKKRLMRELGSNYNTMSDEQAADYVDRMFEIESELNESNFESRYRKMIKVIGATRFLQLKKTEVEFKRKLLRELRGRKRSNTP</sequence>
<keyword evidence="3" id="KW-1185">Reference proteome</keyword>
<accession>A0A3S9MZU0</accession>
<dbReference type="Proteomes" id="UP000279600">
    <property type="component" value="Chromosome"/>
</dbReference>
<feature type="signal peptide" evidence="1">
    <location>
        <begin position="1"/>
        <end position="18"/>
    </location>
</feature>
<dbReference type="EMBL" id="CP034549">
    <property type="protein sequence ID" value="AZQ44761.1"/>
    <property type="molecule type" value="Genomic_DNA"/>
</dbReference>
<name>A0A3S9MZU0_9FLAO</name>
<dbReference type="AlphaFoldDB" id="A0A3S9MZU0"/>
<dbReference type="KEGG" id="noj:EJ995_11145"/>
<evidence type="ECO:0008006" key="4">
    <source>
        <dbReference type="Google" id="ProtNLM"/>
    </source>
</evidence>